<dbReference type="GO" id="GO:0016787">
    <property type="term" value="F:hydrolase activity"/>
    <property type="evidence" value="ECO:0007669"/>
    <property type="project" value="UniProtKB-KW"/>
</dbReference>
<name>A0A495Y1X2_9MICO</name>
<organism evidence="2 3">
    <name type="scientific">Terracoccus luteus</name>
    <dbReference type="NCBI Taxonomy" id="53356"/>
    <lineage>
        <taxon>Bacteria</taxon>
        <taxon>Bacillati</taxon>
        <taxon>Actinomycetota</taxon>
        <taxon>Actinomycetes</taxon>
        <taxon>Micrococcales</taxon>
        <taxon>Intrasporangiaceae</taxon>
        <taxon>Terracoccus</taxon>
    </lineage>
</organism>
<dbReference type="InterPro" id="IPR029059">
    <property type="entry name" value="AB_hydrolase_5"/>
</dbReference>
<evidence type="ECO:0000259" key="1">
    <source>
        <dbReference type="Pfam" id="PF12695"/>
    </source>
</evidence>
<dbReference type="InterPro" id="IPR029058">
    <property type="entry name" value="AB_hydrolase_fold"/>
</dbReference>
<evidence type="ECO:0000313" key="2">
    <source>
        <dbReference type="EMBL" id="RKT78813.1"/>
    </source>
</evidence>
<keyword evidence="3" id="KW-1185">Reference proteome</keyword>
<feature type="domain" description="Alpha/beta hydrolase fold-5" evidence="1">
    <location>
        <begin position="100"/>
        <end position="190"/>
    </location>
</feature>
<proteinExistence type="predicted"/>
<dbReference type="Gene3D" id="3.40.50.1820">
    <property type="entry name" value="alpha/beta hydrolase"/>
    <property type="match status" value="1"/>
</dbReference>
<accession>A0A495Y1X2</accession>
<dbReference type="Pfam" id="PF12695">
    <property type="entry name" value="Abhydrolase_5"/>
    <property type="match status" value="1"/>
</dbReference>
<dbReference type="Proteomes" id="UP000278440">
    <property type="component" value="Unassembled WGS sequence"/>
</dbReference>
<dbReference type="AlphaFoldDB" id="A0A495Y1X2"/>
<gene>
    <name evidence="2" type="ORF">DFJ68_2266</name>
</gene>
<dbReference type="SUPFAM" id="SSF53474">
    <property type="entry name" value="alpha/beta-Hydrolases"/>
    <property type="match status" value="1"/>
</dbReference>
<keyword evidence="2" id="KW-0378">Hydrolase</keyword>
<protein>
    <submittedName>
        <fullName evidence="2">Alpha/beta superfamily hydrolase</fullName>
    </submittedName>
</protein>
<evidence type="ECO:0000313" key="3">
    <source>
        <dbReference type="Proteomes" id="UP000278440"/>
    </source>
</evidence>
<dbReference type="EMBL" id="RBXT01000001">
    <property type="protein sequence ID" value="RKT78813.1"/>
    <property type="molecule type" value="Genomic_DNA"/>
</dbReference>
<comment type="caution">
    <text evidence="2">The sequence shown here is derived from an EMBL/GenBank/DDBJ whole genome shotgun (WGS) entry which is preliminary data.</text>
</comment>
<sequence length="236" mass="24745">MRVNRARVVDTAVPAQPTGLVLVLHGGAARAGAARVSPAQLSVLRMVPVAARVARAGRDRLVVQRLLNSSRGWDAGHTPVDDVRWALDRAEERFGELPVCLVGHSLGGRAAILAAEHPSVRSVVALAPWVYPQEGRLDLAGRRVLLVHGDADRVASPAASAAVARDLARTADVAYVTVTGGKHAMLGRHSVFDGLAAEWASATLSGRPPDTTDGPTDDEGPGIVARALAGERWITV</sequence>
<reference evidence="2 3" key="1">
    <citation type="submission" date="2018-10" db="EMBL/GenBank/DDBJ databases">
        <title>Sequencing the genomes of 1000 actinobacteria strains.</title>
        <authorList>
            <person name="Klenk H.-P."/>
        </authorList>
    </citation>
    <scope>NUCLEOTIDE SEQUENCE [LARGE SCALE GENOMIC DNA]</scope>
    <source>
        <strain evidence="2 3">DSM 44267</strain>
    </source>
</reference>